<keyword evidence="3" id="KW-0547">Nucleotide-binding</keyword>
<evidence type="ECO:0000313" key="7">
    <source>
        <dbReference type="Proteomes" id="UP001059950"/>
    </source>
</evidence>
<reference evidence="6" key="1">
    <citation type="submission" date="2021-04" db="EMBL/GenBank/DDBJ databases">
        <title>Oceanospirillales bacteria with DddD are important DMSP degraders in coastal seawater.</title>
        <authorList>
            <person name="Liu J."/>
        </authorList>
    </citation>
    <scope>NUCLEOTIDE SEQUENCE</scope>
    <source>
        <strain evidence="6">GY6</strain>
    </source>
</reference>
<keyword evidence="7" id="KW-1185">Reference proteome</keyword>
<dbReference type="InterPro" id="IPR003593">
    <property type="entry name" value="AAA+_ATPase"/>
</dbReference>
<feature type="domain" description="ABC transporter" evidence="5">
    <location>
        <begin position="6"/>
        <end position="228"/>
    </location>
</feature>
<evidence type="ECO:0000313" key="6">
    <source>
        <dbReference type="EMBL" id="UTW02880.1"/>
    </source>
</evidence>
<protein>
    <submittedName>
        <fullName evidence="6">ABC transporter ATP-binding protein</fullName>
    </submittedName>
</protein>
<proteinExistence type="inferred from homology"/>
<evidence type="ECO:0000256" key="3">
    <source>
        <dbReference type="ARBA" id="ARBA00022741"/>
    </source>
</evidence>
<dbReference type="PROSITE" id="PS00211">
    <property type="entry name" value="ABC_TRANSPORTER_1"/>
    <property type="match status" value="1"/>
</dbReference>
<keyword evidence="4 6" id="KW-0067">ATP-binding</keyword>
<dbReference type="SUPFAM" id="SSF52540">
    <property type="entry name" value="P-loop containing nucleoside triphosphate hydrolases"/>
    <property type="match status" value="1"/>
</dbReference>
<evidence type="ECO:0000256" key="4">
    <source>
        <dbReference type="ARBA" id="ARBA00022840"/>
    </source>
</evidence>
<dbReference type="PANTHER" id="PTHR42788">
    <property type="entry name" value="TAURINE IMPORT ATP-BINDING PROTEIN-RELATED"/>
    <property type="match status" value="1"/>
</dbReference>
<dbReference type="PROSITE" id="PS50893">
    <property type="entry name" value="ABC_TRANSPORTER_2"/>
    <property type="match status" value="1"/>
</dbReference>
<dbReference type="InterPro" id="IPR003439">
    <property type="entry name" value="ABC_transporter-like_ATP-bd"/>
</dbReference>
<name>A0ABY5GSF4_9GAMM</name>
<evidence type="ECO:0000256" key="2">
    <source>
        <dbReference type="ARBA" id="ARBA00022448"/>
    </source>
</evidence>
<accession>A0ABY5GSF4</accession>
<comment type="similarity">
    <text evidence="1">Belongs to the ABC transporter superfamily.</text>
</comment>
<gene>
    <name evidence="6" type="ORF">KDX31_16315</name>
</gene>
<dbReference type="Proteomes" id="UP001059950">
    <property type="component" value="Chromosome"/>
</dbReference>
<dbReference type="InterPro" id="IPR017871">
    <property type="entry name" value="ABC_transporter-like_CS"/>
</dbReference>
<dbReference type="InterPro" id="IPR050166">
    <property type="entry name" value="ABC_transporter_ATP-bind"/>
</dbReference>
<evidence type="ECO:0000256" key="1">
    <source>
        <dbReference type="ARBA" id="ARBA00005417"/>
    </source>
</evidence>
<dbReference type="PANTHER" id="PTHR42788:SF19">
    <property type="entry name" value="ALIPHATIC SULFONATES IMPORT ATP-BINDING PROTEIN SSUB 2"/>
    <property type="match status" value="1"/>
</dbReference>
<dbReference type="GO" id="GO:0005524">
    <property type="term" value="F:ATP binding"/>
    <property type="evidence" value="ECO:0007669"/>
    <property type="project" value="UniProtKB-KW"/>
</dbReference>
<dbReference type="EMBL" id="CP073344">
    <property type="protein sequence ID" value="UTW02880.1"/>
    <property type="molecule type" value="Genomic_DNA"/>
</dbReference>
<dbReference type="Pfam" id="PF00005">
    <property type="entry name" value="ABC_tran"/>
    <property type="match status" value="1"/>
</dbReference>
<organism evidence="6 7">
    <name type="scientific">Amphritea atlantica</name>
    <dbReference type="NCBI Taxonomy" id="355243"/>
    <lineage>
        <taxon>Bacteria</taxon>
        <taxon>Pseudomonadati</taxon>
        <taxon>Pseudomonadota</taxon>
        <taxon>Gammaproteobacteria</taxon>
        <taxon>Oceanospirillales</taxon>
        <taxon>Oceanospirillaceae</taxon>
        <taxon>Amphritea</taxon>
    </lineage>
</organism>
<evidence type="ECO:0000259" key="5">
    <source>
        <dbReference type="PROSITE" id="PS50893"/>
    </source>
</evidence>
<dbReference type="Gene3D" id="3.40.50.300">
    <property type="entry name" value="P-loop containing nucleotide triphosphate hydrolases"/>
    <property type="match status" value="1"/>
</dbReference>
<dbReference type="SMART" id="SM00382">
    <property type="entry name" value="AAA"/>
    <property type="match status" value="1"/>
</dbReference>
<dbReference type="InterPro" id="IPR027417">
    <property type="entry name" value="P-loop_NTPase"/>
</dbReference>
<keyword evidence="2" id="KW-0813">Transport</keyword>
<sequence length="259" mass="28151">MVNLDIALQSKFYANSPDKVLGPLSFSVSPGEFVALVGPSGAGKTTLLNMIAALQSCAPGEIKFNGYPLSGKPDCKIGYIFQQPRLMPWLTVADNLRLVKPDTTESDIEAILTKVGLAGKSDLYPKHLSGGMQRRVSIARAFLTEPDLLLLDEPFVSLDAPNADNLRALLGELWVEHQPTVIFVTHDLNEAIQLADRILFLSSAPAMVILDKPVDLPRPRAVDDSRLQYWKNDLLSEHVGLLEGALSDPVLKLISGGDV</sequence>